<name>A0ABV0EZD9_9ENTE</name>
<dbReference type="SUPFAM" id="SSF55154">
    <property type="entry name" value="CYTH-like phosphatases"/>
    <property type="match status" value="1"/>
</dbReference>
<sequence>MRMNKSIEIEYKTMLTQQEYLQLMTHYQLDSSNLVTQTNLYFDTSDYQLKEKNMGLRIRYFDSEAEATLKIPQQIGLLEVTDRLELSDVEKALKDNRFPKNAFQIISALNNETVPTDLLGLIGRLVTKRAEKIIPEGKLALDESWYRDQHDFELELEVQDSGKKEEDFFALLKQFNIPYRPAENKIVRAVTVRK</sequence>
<dbReference type="Gene3D" id="2.40.320.10">
    <property type="entry name" value="Hypothetical Protein Pfu-838710-001"/>
    <property type="match status" value="1"/>
</dbReference>
<keyword evidence="3" id="KW-1185">Reference proteome</keyword>
<evidence type="ECO:0000259" key="1">
    <source>
        <dbReference type="PROSITE" id="PS51707"/>
    </source>
</evidence>
<comment type="caution">
    <text evidence="2">The sequence shown here is derived from an EMBL/GenBank/DDBJ whole genome shotgun (WGS) entry which is preliminary data.</text>
</comment>
<gene>
    <name evidence="2" type="ORF">JZO67_005096</name>
</gene>
<dbReference type="PIRSF" id="PIRSF012526">
    <property type="entry name" value="CYTH_UCP012526"/>
    <property type="match status" value="1"/>
</dbReference>
<accession>A0ABV0EZD9</accession>
<dbReference type="Proteomes" id="UP000664357">
    <property type="component" value="Unassembled WGS sequence"/>
</dbReference>
<dbReference type="Pfam" id="PF01928">
    <property type="entry name" value="CYTH"/>
    <property type="match status" value="1"/>
</dbReference>
<dbReference type="InterPro" id="IPR033469">
    <property type="entry name" value="CYTH-like_dom_sf"/>
</dbReference>
<organism evidence="2 3">
    <name type="scientific">Candidatus Enterococcus ferrettii</name>
    <dbReference type="NCBI Taxonomy" id="2815324"/>
    <lineage>
        <taxon>Bacteria</taxon>
        <taxon>Bacillati</taxon>
        <taxon>Bacillota</taxon>
        <taxon>Bacilli</taxon>
        <taxon>Lactobacillales</taxon>
        <taxon>Enterococcaceae</taxon>
        <taxon>Enterococcus</taxon>
    </lineage>
</organism>
<dbReference type="InterPro" id="IPR023577">
    <property type="entry name" value="CYTH_domain"/>
</dbReference>
<evidence type="ECO:0000313" key="2">
    <source>
        <dbReference type="EMBL" id="MEO1773112.1"/>
    </source>
</evidence>
<feature type="domain" description="CYTH" evidence="1">
    <location>
        <begin position="6"/>
        <end position="193"/>
    </location>
</feature>
<evidence type="ECO:0000313" key="3">
    <source>
        <dbReference type="Proteomes" id="UP000664357"/>
    </source>
</evidence>
<dbReference type="SMART" id="SM01118">
    <property type="entry name" value="CYTH"/>
    <property type="match status" value="1"/>
</dbReference>
<dbReference type="PROSITE" id="PS51707">
    <property type="entry name" value="CYTH"/>
    <property type="match status" value="1"/>
</dbReference>
<reference evidence="2 3" key="1">
    <citation type="submission" date="2021-03" db="EMBL/GenBank/DDBJ databases">
        <authorList>
            <person name="Gilmore M.S."/>
            <person name="Schwartzman J."/>
            <person name="Van Tyne D."/>
            <person name="Martin M."/>
            <person name="Earl A.M."/>
            <person name="Manson A.L."/>
            <person name="Straub T."/>
            <person name="Salamzade R."/>
            <person name="Saavedra J."/>
            <person name="Lebreton F."/>
            <person name="Prichula J."/>
            <person name="Schaufler K."/>
            <person name="Gaca A."/>
            <person name="Sgardioli B."/>
            <person name="Wagenaar J."/>
            <person name="Strong T."/>
        </authorList>
    </citation>
    <scope>NUCLEOTIDE SEQUENCE [LARGE SCALE GENOMIC DNA]</scope>
    <source>
        <strain evidence="2 3">665A</strain>
    </source>
</reference>
<dbReference type="EMBL" id="JAFREL020000007">
    <property type="protein sequence ID" value="MEO1773112.1"/>
    <property type="molecule type" value="Genomic_DNA"/>
</dbReference>
<dbReference type="CDD" id="cd07762">
    <property type="entry name" value="CYTH-like_Pase_1"/>
    <property type="match status" value="1"/>
</dbReference>
<dbReference type="InterPro" id="IPR009195">
    <property type="entry name" value="Uncharacterised_YjbK"/>
</dbReference>
<protein>
    <recommendedName>
        <fullName evidence="1">CYTH domain-containing protein</fullName>
    </recommendedName>
</protein>
<proteinExistence type="predicted"/>
<reference evidence="2 3" key="2">
    <citation type="submission" date="2024-02" db="EMBL/GenBank/DDBJ databases">
        <title>The Genome Sequence of Enterococcus sp. DIV0159.</title>
        <authorList>
            <person name="Earl A."/>
            <person name="Manson A."/>
            <person name="Gilmore M."/>
            <person name="Sanders J."/>
            <person name="Shea T."/>
            <person name="Howe W."/>
            <person name="Livny J."/>
            <person name="Cuomo C."/>
            <person name="Neafsey D."/>
            <person name="Birren B."/>
        </authorList>
    </citation>
    <scope>NUCLEOTIDE SEQUENCE [LARGE SCALE GENOMIC DNA]</scope>
    <source>
        <strain evidence="2 3">665A</strain>
    </source>
</reference>